<feature type="domain" description="AAA+ ATPase" evidence="1">
    <location>
        <begin position="99"/>
        <end position="263"/>
    </location>
</feature>
<dbReference type="SUPFAM" id="SSF52540">
    <property type="entry name" value="P-loop containing nucleoside triphosphate hydrolases"/>
    <property type="match status" value="1"/>
</dbReference>
<dbReference type="PRINTS" id="PR00364">
    <property type="entry name" value="DISEASERSIST"/>
</dbReference>
<dbReference type="RefSeq" id="WP_191303765.1">
    <property type="nucleotide sequence ID" value="NZ_BNAR01000014.1"/>
</dbReference>
<dbReference type="EMBL" id="BNAR01000014">
    <property type="protein sequence ID" value="GHH55249.1"/>
    <property type="molecule type" value="Genomic_DNA"/>
</dbReference>
<dbReference type="SMART" id="SM00382">
    <property type="entry name" value="AAA"/>
    <property type="match status" value="1"/>
</dbReference>
<evidence type="ECO:0000259" key="1">
    <source>
        <dbReference type="SMART" id="SM00382"/>
    </source>
</evidence>
<dbReference type="InterPro" id="IPR011990">
    <property type="entry name" value="TPR-like_helical_dom_sf"/>
</dbReference>
<dbReference type="Gene3D" id="1.25.40.10">
    <property type="entry name" value="Tetratricopeptide repeat domain"/>
    <property type="match status" value="2"/>
</dbReference>
<comment type="caution">
    <text evidence="2">The sequence shown here is derived from an EMBL/GenBank/DDBJ whole genome shotgun (WGS) entry which is preliminary data.</text>
</comment>
<dbReference type="SMART" id="SM00028">
    <property type="entry name" value="TPR"/>
    <property type="match status" value="6"/>
</dbReference>
<dbReference type="Pfam" id="PF13401">
    <property type="entry name" value="AAA_22"/>
    <property type="match status" value="1"/>
</dbReference>
<protein>
    <recommendedName>
        <fullName evidence="1">AAA+ ATPase domain-containing protein</fullName>
    </recommendedName>
</protein>
<dbReference type="InterPro" id="IPR003593">
    <property type="entry name" value="AAA+_ATPase"/>
</dbReference>
<dbReference type="Pfam" id="PF13424">
    <property type="entry name" value="TPR_12"/>
    <property type="match status" value="2"/>
</dbReference>
<dbReference type="InterPro" id="IPR049945">
    <property type="entry name" value="AAA_22"/>
</dbReference>
<dbReference type="Proteomes" id="UP000605568">
    <property type="component" value="Unassembled WGS sequence"/>
</dbReference>
<dbReference type="PANTHER" id="PTHR47691">
    <property type="entry name" value="REGULATOR-RELATED"/>
    <property type="match status" value="1"/>
</dbReference>
<reference evidence="3" key="1">
    <citation type="journal article" date="2019" name="Int. J. Syst. Evol. Microbiol.">
        <title>The Global Catalogue of Microorganisms (GCM) 10K type strain sequencing project: providing services to taxonomists for standard genome sequencing and annotation.</title>
        <authorList>
            <consortium name="The Broad Institute Genomics Platform"/>
            <consortium name="The Broad Institute Genome Sequencing Center for Infectious Disease"/>
            <person name="Wu L."/>
            <person name="Ma J."/>
        </authorList>
    </citation>
    <scope>NUCLEOTIDE SEQUENCE [LARGE SCALE GENOMIC DNA]</scope>
    <source>
        <strain evidence="3">CGMCC 4.7367</strain>
    </source>
</reference>
<dbReference type="Gene3D" id="3.40.50.300">
    <property type="entry name" value="P-loop containing nucleotide triphosphate hydrolases"/>
    <property type="match status" value="1"/>
</dbReference>
<dbReference type="SUPFAM" id="SSF48452">
    <property type="entry name" value="TPR-like"/>
    <property type="match status" value="2"/>
</dbReference>
<accession>A0ABQ3MQ06</accession>
<proteinExistence type="predicted"/>
<dbReference type="PANTHER" id="PTHR47691:SF3">
    <property type="entry name" value="HTH-TYPE TRANSCRIPTIONAL REGULATOR RV0890C-RELATED"/>
    <property type="match status" value="1"/>
</dbReference>
<evidence type="ECO:0000313" key="3">
    <source>
        <dbReference type="Proteomes" id="UP000605568"/>
    </source>
</evidence>
<dbReference type="InterPro" id="IPR027417">
    <property type="entry name" value="P-loop_NTPase"/>
</dbReference>
<dbReference type="Gene3D" id="1.10.10.10">
    <property type="entry name" value="Winged helix-like DNA-binding domain superfamily/Winged helix DNA-binding domain"/>
    <property type="match status" value="1"/>
</dbReference>
<keyword evidence="3" id="KW-1185">Reference proteome</keyword>
<name>A0ABQ3MQ06_9PSEU</name>
<dbReference type="InterPro" id="IPR019734">
    <property type="entry name" value="TPR_rpt"/>
</dbReference>
<sequence length="808" mass="87959">MSRESRLEALHRALLEKAGQPVLFGDLVLAVWGEEPPSGPLPALRSLVRRLRQSVDDEIVTDASGYRLVVRPPGPQQLPADLPDFVGREEELAALSASNAPVLAITGPPGIGKTALAIRLAHRVRDRFPDGQLHVNLRGFASGPAVTVEQALGRFLRALGVPPTKIPLDLGEQIELYRSKLRGRRVLVVLDNATGLSPLVPDVDGCTAIVTSRNELANQVGLGVLTEDEAGTLLDRWQIDGSPQDRAELIKLCAHLPLALRIAGAQVVDRHLSDYLADLRGEGRLDALEIEGDAAVRATFDLSYRALPERAQHLFRLLGQVPGADFGVEAATALLGEDAAEPLGNLVHANLVQRAQDRHGLHDLLRLYALGLGAPEPRRLYEYYLANVDAAGRRLNPEVFRMELPRLPDDLPRHDMSDEPDALAWLDTERANVVAAVLAATGRPIAWQLADAMRSYFLHHAGNAVEWLTTAQAGLRTAQHLGDVSAEASMHGSIGLAHWRSGRFTEALPEYARAVALARRQNDLNSLQSYVGNFGIVHWELGNLAEAAEAMREALSITGNPNTLHNLSAVLDELGPLDLALSYGEQALEISRAQGMTAGVFFCLRNLANTHHFIGDLDRMERSLEEAMALATAELEHLNASTLGNRALLRIDQGRLAEAESDARQAIELALAREEEMNQADGHMILGIVLERQGRLAEAVAVHERALAICRNAGFARGEVPSLVGLAADHRAMGDLATALRYATEADERAERAQLRVRRVDALVELMEIHAAAGDVAEAERYRLEALDLARVTGRKAWERRLSEGPAR</sequence>
<evidence type="ECO:0000313" key="2">
    <source>
        <dbReference type="EMBL" id="GHH55249.1"/>
    </source>
</evidence>
<gene>
    <name evidence="2" type="ORF">GCM10017774_71520</name>
</gene>
<dbReference type="InterPro" id="IPR036388">
    <property type="entry name" value="WH-like_DNA-bd_sf"/>
</dbReference>
<organism evidence="2 3">
    <name type="scientific">Lentzea cavernae</name>
    <dbReference type="NCBI Taxonomy" id="2020703"/>
    <lineage>
        <taxon>Bacteria</taxon>
        <taxon>Bacillati</taxon>
        <taxon>Actinomycetota</taxon>
        <taxon>Actinomycetes</taxon>
        <taxon>Pseudonocardiales</taxon>
        <taxon>Pseudonocardiaceae</taxon>
        <taxon>Lentzea</taxon>
    </lineage>
</organism>